<gene>
    <name evidence="2" type="ORF">THAR02_02408</name>
</gene>
<reference evidence="3" key="1">
    <citation type="journal article" date="2015" name="Genome Announc.">
        <title>Draft whole-genome sequence of the biocontrol agent Trichoderma harzianum T6776.</title>
        <authorList>
            <person name="Baroncelli R."/>
            <person name="Piaggeschi G."/>
            <person name="Fiorini L."/>
            <person name="Bertolini E."/>
            <person name="Zapparata A."/>
            <person name="Pe M.E."/>
            <person name="Sarrocco S."/>
            <person name="Vannacci G."/>
        </authorList>
    </citation>
    <scope>NUCLEOTIDE SEQUENCE [LARGE SCALE GENOMIC DNA]</scope>
    <source>
        <strain evidence="3">T6776</strain>
    </source>
</reference>
<dbReference type="SUPFAM" id="SSF55486">
    <property type="entry name" value="Metalloproteases ('zincins'), catalytic domain"/>
    <property type="match status" value="1"/>
</dbReference>
<feature type="region of interest" description="Disordered" evidence="1">
    <location>
        <begin position="127"/>
        <end position="152"/>
    </location>
</feature>
<proteinExistence type="predicted"/>
<name>A0A0F9XL56_TRIHA</name>
<protein>
    <recommendedName>
        <fullName evidence="4">Peptidase metallopeptidase domain-containing protein</fullName>
    </recommendedName>
</protein>
<evidence type="ECO:0008006" key="4">
    <source>
        <dbReference type="Google" id="ProtNLM"/>
    </source>
</evidence>
<evidence type="ECO:0000256" key="1">
    <source>
        <dbReference type="SAM" id="MobiDB-lite"/>
    </source>
</evidence>
<feature type="compositionally biased region" description="Polar residues" evidence="1">
    <location>
        <begin position="45"/>
        <end position="55"/>
    </location>
</feature>
<dbReference type="GO" id="GO:0008237">
    <property type="term" value="F:metallopeptidase activity"/>
    <property type="evidence" value="ECO:0007669"/>
    <property type="project" value="InterPro"/>
</dbReference>
<sequence>MEPLPGDMRDNSEPWALGYRHKNNSGNNVGTDYNYNVGDFDEASRSSSAEGKSVSTRTTNRSNTLTITTSITTDLDADDRKTDSSDNSANKTAVAHILPLPSCFLDGPTDGEATRYDQELMIDDEERDKAENASSGAASSGAASSGAASSGVTKAGATNTAAAHATHECLTQPHGCGEVRVGFRGEIPRWNPGSELGYAIHDETFPPDLSAKIGPAMETAVKMWQGRGVTFKQVGRNDPATFAVVFEDGNPKAYARAFFPNEQRRKLSVFGRTRRVPDSLPGFLAHELGHIQGLRHEFAHTDEEEMQFPSVLVGSENAQSIMNYFARPEQYQVQQSDLKELRSFYEYDKAEYKGLPIRDIDPVVRPFSEYDELRNPIVSFDAEFR</sequence>
<comment type="caution">
    <text evidence="2">The sequence shown here is derived from an EMBL/GenBank/DDBJ whole genome shotgun (WGS) entry which is preliminary data.</text>
</comment>
<feature type="compositionally biased region" description="Low complexity" evidence="1">
    <location>
        <begin position="133"/>
        <end position="152"/>
    </location>
</feature>
<evidence type="ECO:0000313" key="2">
    <source>
        <dbReference type="EMBL" id="KKP05516.1"/>
    </source>
</evidence>
<dbReference type="OrthoDB" id="406838at2759"/>
<feature type="compositionally biased region" description="Polar residues" evidence="1">
    <location>
        <begin position="24"/>
        <end position="34"/>
    </location>
</feature>
<evidence type="ECO:0000313" key="3">
    <source>
        <dbReference type="Proteomes" id="UP000034112"/>
    </source>
</evidence>
<feature type="region of interest" description="Disordered" evidence="1">
    <location>
        <begin position="1"/>
        <end position="61"/>
    </location>
</feature>
<organism evidence="2 3">
    <name type="scientific">Trichoderma harzianum</name>
    <name type="common">Hypocrea lixii</name>
    <dbReference type="NCBI Taxonomy" id="5544"/>
    <lineage>
        <taxon>Eukaryota</taxon>
        <taxon>Fungi</taxon>
        <taxon>Dikarya</taxon>
        <taxon>Ascomycota</taxon>
        <taxon>Pezizomycotina</taxon>
        <taxon>Sordariomycetes</taxon>
        <taxon>Hypocreomycetidae</taxon>
        <taxon>Hypocreales</taxon>
        <taxon>Hypocreaceae</taxon>
        <taxon>Trichoderma</taxon>
    </lineage>
</organism>
<dbReference type="Gene3D" id="3.40.390.10">
    <property type="entry name" value="Collagenase (Catalytic Domain)"/>
    <property type="match status" value="1"/>
</dbReference>
<dbReference type="InterPro" id="IPR024079">
    <property type="entry name" value="MetalloPept_cat_dom_sf"/>
</dbReference>
<dbReference type="Proteomes" id="UP000034112">
    <property type="component" value="Unassembled WGS sequence"/>
</dbReference>
<accession>A0A0F9XL56</accession>
<dbReference type="EMBL" id="JOKZ01000047">
    <property type="protein sequence ID" value="KKP05516.1"/>
    <property type="molecule type" value="Genomic_DNA"/>
</dbReference>
<dbReference type="AlphaFoldDB" id="A0A0F9XL56"/>